<proteinExistence type="predicted"/>
<accession>M4B3W5</accession>
<dbReference type="EnsemblProtists" id="HpaT800964">
    <property type="protein sequence ID" value="HpaP800964"/>
    <property type="gene ID" value="HpaG800964"/>
</dbReference>
<evidence type="ECO:0000313" key="2">
    <source>
        <dbReference type="Proteomes" id="UP000011713"/>
    </source>
</evidence>
<keyword evidence="2" id="KW-1185">Reference proteome</keyword>
<dbReference type="EMBL" id="JH598253">
    <property type="status" value="NOT_ANNOTATED_CDS"/>
    <property type="molecule type" value="Genomic_DNA"/>
</dbReference>
<dbReference type="Proteomes" id="UP000011713">
    <property type="component" value="Unassembled WGS sequence"/>
</dbReference>
<name>M4B3W5_HYAAE</name>
<dbReference type="AlphaFoldDB" id="M4B3W5"/>
<protein>
    <submittedName>
        <fullName evidence="1">Uncharacterized protein</fullName>
    </submittedName>
</protein>
<reference evidence="2" key="1">
    <citation type="journal article" date="2010" name="Science">
        <title>Signatures of adaptation to obligate biotrophy in the Hyaloperonospora arabidopsidis genome.</title>
        <authorList>
            <person name="Baxter L."/>
            <person name="Tripathy S."/>
            <person name="Ishaque N."/>
            <person name="Boot N."/>
            <person name="Cabral A."/>
            <person name="Kemen E."/>
            <person name="Thines M."/>
            <person name="Ah-Fong A."/>
            <person name="Anderson R."/>
            <person name="Badejoko W."/>
            <person name="Bittner-Eddy P."/>
            <person name="Boore J.L."/>
            <person name="Chibucos M.C."/>
            <person name="Coates M."/>
            <person name="Dehal P."/>
            <person name="Delehaunty K."/>
            <person name="Dong S."/>
            <person name="Downton P."/>
            <person name="Dumas B."/>
            <person name="Fabro G."/>
            <person name="Fronick C."/>
            <person name="Fuerstenberg S.I."/>
            <person name="Fulton L."/>
            <person name="Gaulin E."/>
            <person name="Govers F."/>
            <person name="Hughes L."/>
            <person name="Humphray S."/>
            <person name="Jiang R.H."/>
            <person name="Judelson H."/>
            <person name="Kamoun S."/>
            <person name="Kyung K."/>
            <person name="Meijer H."/>
            <person name="Minx P."/>
            <person name="Morris P."/>
            <person name="Nelson J."/>
            <person name="Phuntumart V."/>
            <person name="Qutob D."/>
            <person name="Rehmany A."/>
            <person name="Rougon-Cardoso A."/>
            <person name="Ryden P."/>
            <person name="Torto-Alalibo T."/>
            <person name="Studholme D."/>
            <person name="Wang Y."/>
            <person name="Win J."/>
            <person name="Wood J."/>
            <person name="Clifton S.W."/>
            <person name="Rogers J."/>
            <person name="Van den Ackerveken G."/>
            <person name="Jones J.D."/>
            <person name="McDowell J.M."/>
            <person name="Beynon J."/>
            <person name="Tyler B.M."/>
        </authorList>
    </citation>
    <scope>NUCLEOTIDE SEQUENCE [LARGE SCALE GENOMIC DNA]</scope>
    <source>
        <strain evidence="2">Emoy2</strain>
    </source>
</reference>
<reference evidence="1" key="2">
    <citation type="submission" date="2015-06" db="UniProtKB">
        <authorList>
            <consortium name="EnsemblProtists"/>
        </authorList>
    </citation>
    <scope>IDENTIFICATION</scope>
    <source>
        <strain evidence="1">Emoy2</strain>
    </source>
</reference>
<dbReference type="InParanoid" id="M4B3W5"/>
<organism evidence="1 2">
    <name type="scientific">Hyaloperonospora arabidopsidis (strain Emoy2)</name>
    <name type="common">Downy mildew agent</name>
    <name type="synonym">Peronospora arabidopsidis</name>
    <dbReference type="NCBI Taxonomy" id="559515"/>
    <lineage>
        <taxon>Eukaryota</taxon>
        <taxon>Sar</taxon>
        <taxon>Stramenopiles</taxon>
        <taxon>Oomycota</taxon>
        <taxon>Peronosporomycetes</taxon>
        <taxon>Peronosporales</taxon>
        <taxon>Peronosporaceae</taxon>
        <taxon>Hyaloperonospora</taxon>
    </lineage>
</organism>
<evidence type="ECO:0000313" key="1">
    <source>
        <dbReference type="EnsemblProtists" id="HpaP800964"/>
    </source>
</evidence>
<sequence>MATNLSKDQKLFPIIFPYAFKIPIFVATNGRPKMPTRVKSSVKTSMTVTKKEKEMVRWMPRR</sequence>
<dbReference type="VEuPathDB" id="FungiDB:HpaG800964"/>
<dbReference type="HOGENOM" id="CLU_2908865_0_0_1"/>